<feature type="non-terminal residue" evidence="5">
    <location>
        <position position="437"/>
    </location>
</feature>
<reference evidence="5 6" key="1">
    <citation type="submission" date="2013-12" db="EMBL/GenBank/DDBJ databases">
        <title>Draft genome of the parsitic nematode Ancylostoma duodenale.</title>
        <authorList>
            <person name="Mitreva M."/>
        </authorList>
    </citation>
    <scope>NUCLEOTIDE SEQUENCE [LARGE SCALE GENOMIC DNA]</scope>
    <source>
        <strain evidence="5 6">Zhejiang</strain>
    </source>
</reference>
<evidence type="ECO:0000313" key="5">
    <source>
        <dbReference type="EMBL" id="KIH63911.1"/>
    </source>
</evidence>
<dbReference type="InterPro" id="IPR000504">
    <property type="entry name" value="RRM_dom"/>
</dbReference>
<keyword evidence="1" id="KW-0677">Repeat</keyword>
<dbReference type="InterPro" id="IPR012677">
    <property type="entry name" value="Nucleotide-bd_a/b_plait_sf"/>
</dbReference>
<sequence length="437" mass="46634">MIDQCYGSLFQPVFHVVIFCSFQIPRHWNEPDCRKLFEKYGPVFSLNILRDRQTQVSRGCCFVTFYHRKDAIAAQSALHNIEIIDGMHHPVQMKPADTENRNERKLFIGQLSKKHNEDDIRNYFAKFGHIEECTVLREADGKSRAWRLLQDARSLRIRFAPVRWQLSKICIIRPRWRAPLIILQGCSAPLVVKFADTQREKEVKKMPASGTGAITPAAATGLASLGNQAALLQQLSGGGINLQALTALAALFNPGMQVPQQNLLGVLGGVLVLSALGKLTEGGSGAVNTSAAGAVSGNPSALMQNGQSAAGKAQLAALLHQAPIQAQNLDSIAQLQQAQLQQAQFAQAQAAQQQQLLAMQVQAQQAQPAGDLSAYGYATGAVSTPAVSAPFAAQLAPIYQSTPTNGVQVVAAKAASPVGTALSTAGTAGFTAQLAGP</sequence>
<dbReference type="SUPFAM" id="SSF54928">
    <property type="entry name" value="RNA-binding domain, RBD"/>
    <property type="match status" value="1"/>
</dbReference>
<dbReference type="Proteomes" id="UP000054047">
    <property type="component" value="Unassembled WGS sequence"/>
</dbReference>
<dbReference type="OrthoDB" id="410044at2759"/>
<dbReference type="InterPro" id="IPR035979">
    <property type="entry name" value="RBD_domain_sf"/>
</dbReference>
<evidence type="ECO:0000256" key="1">
    <source>
        <dbReference type="ARBA" id="ARBA00022737"/>
    </source>
</evidence>
<organism evidence="5 6">
    <name type="scientific">Ancylostoma duodenale</name>
    <dbReference type="NCBI Taxonomy" id="51022"/>
    <lineage>
        <taxon>Eukaryota</taxon>
        <taxon>Metazoa</taxon>
        <taxon>Ecdysozoa</taxon>
        <taxon>Nematoda</taxon>
        <taxon>Chromadorea</taxon>
        <taxon>Rhabditida</taxon>
        <taxon>Rhabditina</taxon>
        <taxon>Rhabditomorpha</taxon>
        <taxon>Strongyloidea</taxon>
        <taxon>Ancylostomatidae</taxon>
        <taxon>Ancylostomatinae</taxon>
        <taxon>Ancylostoma</taxon>
    </lineage>
</organism>
<accession>A0A0C2H3C4</accession>
<dbReference type="EMBL" id="KN728359">
    <property type="protein sequence ID" value="KIH63911.1"/>
    <property type="molecule type" value="Genomic_DNA"/>
</dbReference>
<dbReference type="Pfam" id="PF00076">
    <property type="entry name" value="RRM_1"/>
    <property type="match status" value="2"/>
</dbReference>
<dbReference type="GO" id="GO:0003723">
    <property type="term" value="F:RNA binding"/>
    <property type="evidence" value="ECO:0007669"/>
    <property type="project" value="UniProtKB-UniRule"/>
</dbReference>
<evidence type="ECO:0000259" key="4">
    <source>
        <dbReference type="PROSITE" id="PS50102"/>
    </source>
</evidence>
<dbReference type="FunFam" id="3.30.70.330:FF:000013">
    <property type="entry name" value="CUGBP Elav-like family member 1 isoform 2"/>
    <property type="match status" value="1"/>
</dbReference>
<feature type="domain" description="RRM" evidence="4">
    <location>
        <begin position="104"/>
        <end position="150"/>
    </location>
</feature>
<evidence type="ECO:0000313" key="6">
    <source>
        <dbReference type="Proteomes" id="UP000054047"/>
    </source>
</evidence>
<keyword evidence="6" id="KW-1185">Reference proteome</keyword>
<gene>
    <name evidence="5" type="ORF">ANCDUO_05782</name>
</gene>
<dbReference type="Gene3D" id="3.30.70.330">
    <property type="match status" value="2"/>
</dbReference>
<name>A0A0C2H3C4_9BILA</name>
<protein>
    <recommendedName>
        <fullName evidence="4">RRM domain-containing protein</fullName>
    </recommendedName>
</protein>
<proteinExistence type="predicted"/>
<dbReference type="PROSITE" id="PS50102">
    <property type="entry name" value="RRM"/>
    <property type="match status" value="2"/>
</dbReference>
<evidence type="ECO:0000256" key="3">
    <source>
        <dbReference type="PROSITE-ProRule" id="PRU00176"/>
    </source>
</evidence>
<dbReference type="AlphaFoldDB" id="A0A0C2H3C4"/>
<feature type="domain" description="RRM" evidence="4">
    <location>
        <begin position="24"/>
        <end position="98"/>
    </location>
</feature>
<evidence type="ECO:0000256" key="2">
    <source>
        <dbReference type="ARBA" id="ARBA00022884"/>
    </source>
</evidence>
<dbReference type="PANTHER" id="PTHR24012">
    <property type="entry name" value="RNA BINDING PROTEIN"/>
    <property type="match status" value="1"/>
</dbReference>
<dbReference type="SMART" id="SM00360">
    <property type="entry name" value="RRM"/>
    <property type="match status" value="2"/>
</dbReference>
<keyword evidence="2 3" id="KW-0694">RNA-binding</keyword>